<dbReference type="PATRIC" id="fig|632773.3.peg.1683"/>
<evidence type="ECO:0000256" key="1">
    <source>
        <dbReference type="ARBA" id="ARBA00001974"/>
    </source>
</evidence>
<protein>
    <submittedName>
        <fullName evidence="6">D-amino acid dehydrogenase small subunit</fullName>
        <ecNumber evidence="6">1.4.99.6</ecNumber>
    </submittedName>
</protein>
<keyword evidence="3" id="KW-0285">Flavoprotein</keyword>
<dbReference type="SUPFAM" id="SSF54373">
    <property type="entry name" value="FAD-linked reductases, C-terminal domain"/>
    <property type="match status" value="1"/>
</dbReference>
<dbReference type="Pfam" id="PF01266">
    <property type="entry name" value="DAO"/>
    <property type="match status" value="1"/>
</dbReference>
<organism evidence="6 7">
    <name type="scientific">Salisediminibacterium beveridgei</name>
    <dbReference type="NCBI Taxonomy" id="632773"/>
    <lineage>
        <taxon>Bacteria</taxon>
        <taxon>Bacillati</taxon>
        <taxon>Bacillota</taxon>
        <taxon>Bacilli</taxon>
        <taxon>Bacillales</taxon>
        <taxon>Bacillaceae</taxon>
        <taxon>Salisediminibacterium</taxon>
    </lineage>
</organism>
<sequence length="371" mass="40668">MTHHIIIGGGIIGASAAYHLAREGEQVTIIDRGDKGQATDAAAGIISPWLSNRRNESWYRLAKEGARFYHELIPELEQNQNTDTGYRRNGTIALTSEDHIVNEKMNLAIQKQPDAPEIGEVKYLSERDVQRQFPLVANGYQGVFVSGGARVNGRLLRDSLIHGAVANGAVRIHGHAEVTPRGDHRFSVKVGHMDLFAENVIVTAGAWVNSLFKGKKLKMNIRPQKGQLIHLRLKGMNSDNWPVILPPKDYYVIPFEDGRMVIGATREDHKLFDTAATAGGIHAILDEVFTFAPGFKGAEFLETRVGTRPFSMDSIPVFGQIPELPGLYTANGLGASGLTTGPFIGCELAKLSIGKDPLFSKDEYSVKSLFL</sequence>
<evidence type="ECO:0000256" key="4">
    <source>
        <dbReference type="ARBA" id="ARBA00023002"/>
    </source>
</evidence>
<evidence type="ECO:0000256" key="2">
    <source>
        <dbReference type="ARBA" id="ARBA00009410"/>
    </source>
</evidence>
<dbReference type="Gene3D" id="3.30.9.10">
    <property type="entry name" value="D-Amino Acid Oxidase, subunit A, domain 2"/>
    <property type="match status" value="1"/>
</dbReference>
<gene>
    <name evidence="6" type="ORF">BBEV_1600</name>
</gene>
<keyword evidence="7" id="KW-1185">Reference proteome</keyword>
<name>A0A1D7QVC3_9BACI</name>
<dbReference type="GO" id="GO:0005737">
    <property type="term" value="C:cytoplasm"/>
    <property type="evidence" value="ECO:0007669"/>
    <property type="project" value="TreeGrafter"/>
</dbReference>
<comment type="similarity">
    <text evidence="2">Belongs to the DadA oxidoreductase family.</text>
</comment>
<dbReference type="STRING" id="632773.BBEV_1600"/>
<dbReference type="RefSeq" id="WP_069364992.1">
    <property type="nucleotide sequence ID" value="NZ_CP012502.1"/>
</dbReference>
<dbReference type="PANTHER" id="PTHR13847:SF286">
    <property type="entry name" value="D-AMINO ACID DEHYDROGENASE"/>
    <property type="match status" value="1"/>
</dbReference>
<comment type="cofactor">
    <cofactor evidence="1">
        <name>FAD</name>
        <dbReference type="ChEBI" id="CHEBI:57692"/>
    </cofactor>
</comment>
<evidence type="ECO:0000313" key="6">
    <source>
        <dbReference type="EMBL" id="AOM82961.1"/>
    </source>
</evidence>
<proteinExistence type="inferred from homology"/>
<feature type="domain" description="FAD dependent oxidoreductase" evidence="5">
    <location>
        <begin position="5"/>
        <end position="351"/>
    </location>
</feature>
<reference evidence="6 7" key="1">
    <citation type="submission" date="2015-08" db="EMBL/GenBank/DDBJ databases">
        <title>The complete genome sequence of Bacillus beveridgei MLTeJB.</title>
        <authorList>
            <person name="Hanson T.E."/>
            <person name="Mesa C."/>
            <person name="Basesman S.M."/>
            <person name="Oremland R.S."/>
        </authorList>
    </citation>
    <scope>NUCLEOTIDE SEQUENCE [LARGE SCALE GENOMIC DNA]</scope>
    <source>
        <strain evidence="6 7">MLTeJB</strain>
    </source>
</reference>
<accession>A0A1D7QVC3</accession>
<dbReference type="SUPFAM" id="SSF51905">
    <property type="entry name" value="FAD/NAD(P)-binding domain"/>
    <property type="match status" value="1"/>
</dbReference>
<dbReference type="GO" id="GO:0016491">
    <property type="term" value="F:oxidoreductase activity"/>
    <property type="evidence" value="ECO:0007669"/>
    <property type="project" value="UniProtKB-KW"/>
</dbReference>
<dbReference type="EC" id="1.4.99.6" evidence="6"/>
<dbReference type="InterPro" id="IPR036188">
    <property type="entry name" value="FAD/NAD-bd_sf"/>
</dbReference>
<dbReference type="AlphaFoldDB" id="A0A1D7QVC3"/>
<dbReference type="InterPro" id="IPR006076">
    <property type="entry name" value="FAD-dep_OxRdtase"/>
</dbReference>
<dbReference type="KEGG" id="bbev:BBEV_1600"/>
<evidence type="ECO:0000256" key="3">
    <source>
        <dbReference type="ARBA" id="ARBA00022630"/>
    </source>
</evidence>
<evidence type="ECO:0000259" key="5">
    <source>
        <dbReference type="Pfam" id="PF01266"/>
    </source>
</evidence>
<dbReference type="EMBL" id="CP012502">
    <property type="protein sequence ID" value="AOM82961.1"/>
    <property type="molecule type" value="Genomic_DNA"/>
</dbReference>
<dbReference type="Proteomes" id="UP000094463">
    <property type="component" value="Chromosome"/>
</dbReference>
<keyword evidence="4 6" id="KW-0560">Oxidoreductase</keyword>
<dbReference type="OrthoDB" id="9805337at2"/>
<dbReference type="Gene3D" id="3.50.50.60">
    <property type="entry name" value="FAD/NAD(P)-binding domain"/>
    <property type="match status" value="1"/>
</dbReference>
<evidence type="ECO:0000313" key="7">
    <source>
        <dbReference type="Proteomes" id="UP000094463"/>
    </source>
</evidence>
<dbReference type="PANTHER" id="PTHR13847">
    <property type="entry name" value="SARCOSINE DEHYDROGENASE-RELATED"/>
    <property type="match status" value="1"/>
</dbReference>